<evidence type="ECO:0000313" key="1">
    <source>
        <dbReference type="EMBL" id="KIO07287.1"/>
    </source>
</evidence>
<dbReference type="EMBL" id="KN831960">
    <property type="protein sequence ID" value="KIO07287.1"/>
    <property type="molecule type" value="Genomic_DNA"/>
</dbReference>
<evidence type="ECO:0000313" key="2">
    <source>
        <dbReference type="Proteomes" id="UP000054217"/>
    </source>
</evidence>
<sequence>MAPDRSCSLRTSFFWPVSHLRPPSASDTPWVALCYSSVTRLAFGPLPPPGTTPVLYPRCYGVDLAPLSGPWWTWPWFSLGLRPLFNRPFLPTLLTPVLPVVFWPAGLHRPSGFLSGSGSGLHTLTFDSDTPYYPHTSPACSVGLVSPVFKLFRP</sequence>
<reference evidence="2" key="2">
    <citation type="submission" date="2015-01" db="EMBL/GenBank/DDBJ databases">
        <title>Evolutionary Origins and Diversification of the Mycorrhizal Mutualists.</title>
        <authorList>
            <consortium name="DOE Joint Genome Institute"/>
            <consortium name="Mycorrhizal Genomics Consortium"/>
            <person name="Kohler A."/>
            <person name="Kuo A."/>
            <person name="Nagy L.G."/>
            <person name="Floudas D."/>
            <person name="Copeland A."/>
            <person name="Barry K.W."/>
            <person name="Cichocki N."/>
            <person name="Veneault-Fourrey C."/>
            <person name="LaButti K."/>
            <person name="Lindquist E.A."/>
            <person name="Lipzen A."/>
            <person name="Lundell T."/>
            <person name="Morin E."/>
            <person name="Murat C."/>
            <person name="Riley R."/>
            <person name="Ohm R."/>
            <person name="Sun H."/>
            <person name="Tunlid A."/>
            <person name="Henrissat B."/>
            <person name="Grigoriev I.V."/>
            <person name="Hibbett D.S."/>
            <person name="Martin F."/>
        </authorList>
    </citation>
    <scope>NUCLEOTIDE SEQUENCE [LARGE SCALE GENOMIC DNA]</scope>
    <source>
        <strain evidence="2">Marx 270</strain>
    </source>
</reference>
<proteinExistence type="predicted"/>
<name>A0A0C3KCC4_PISTI</name>
<dbReference type="AlphaFoldDB" id="A0A0C3KCC4"/>
<protein>
    <submittedName>
        <fullName evidence="1">Uncharacterized protein</fullName>
    </submittedName>
</protein>
<dbReference type="InParanoid" id="A0A0C3KCC4"/>
<dbReference type="Proteomes" id="UP000054217">
    <property type="component" value="Unassembled WGS sequence"/>
</dbReference>
<organism evidence="1 2">
    <name type="scientific">Pisolithus tinctorius Marx 270</name>
    <dbReference type="NCBI Taxonomy" id="870435"/>
    <lineage>
        <taxon>Eukaryota</taxon>
        <taxon>Fungi</taxon>
        <taxon>Dikarya</taxon>
        <taxon>Basidiomycota</taxon>
        <taxon>Agaricomycotina</taxon>
        <taxon>Agaricomycetes</taxon>
        <taxon>Agaricomycetidae</taxon>
        <taxon>Boletales</taxon>
        <taxon>Sclerodermatineae</taxon>
        <taxon>Pisolithaceae</taxon>
        <taxon>Pisolithus</taxon>
    </lineage>
</organism>
<accession>A0A0C3KCC4</accession>
<reference evidence="1 2" key="1">
    <citation type="submission" date="2014-04" db="EMBL/GenBank/DDBJ databases">
        <authorList>
            <consortium name="DOE Joint Genome Institute"/>
            <person name="Kuo A."/>
            <person name="Kohler A."/>
            <person name="Costa M.D."/>
            <person name="Nagy L.G."/>
            <person name="Floudas D."/>
            <person name="Copeland A."/>
            <person name="Barry K.W."/>
            <person name="Cichocki N."/>
            <person name="Veneault-Fourrey C."/>
            <person name="LaButti K."/>
            <person name="Lindquist E.A."/>
            <person name="Lipzen A."/>
            <person name="Lundell T."/>
            <person name="Morin E."/>
            <person name="Murat C."/>
            <person name="Sun H."/>
            <person name="Tunlid A."/>
            <person name="Henrissat B."/>
            <person name="Grigoriev I.V."/>
            <person name="Hibbett D.S."/>
            <person name="Martin F."/>
            <person name="Nordberg H.P."/>
            <person name="Cantor M.N."/>
            <person name="Hua S.X."/>
        </authorList>
    </citation>
    <scope>NUCLEOTIDE SEQUENCE [LARGE SCALE GENOMIC DNA]</scope>
    <source>
        <strain evidence="1 2">Marx 270</strain>
    </source>
</reference>
<keyword evidence="2" id="KW-1185">Reference proteome</keyword>
<gene>
    <name evidence="1" type="ORF">M404DRAFT_23769</name>
</gene>
<dbReference type="HOGENOM" id="CLU_1704959_0_0_1"/>